<dbReference type="eggNOG" id="COG4934">
    <property type="taxonomic scope" value="Bacteria"/>
</dbReference>
<organism evidence="3 4">
    <name type="scientific">Catenulispora acidiphila (strain DSM 44928 / JCM 14897 / NBRC 102108 / NRRL B-24433 / ID139908)</name>
    <dbReference type="NCBI Taxonomy" id="479433"/>
    <lineage>
        <taxon>Bacteria</taxon>
        <taxon>Bacillati</taxon>
        <taxon>Actinomycetota</taxon>
        <taxon>Actinomycetes</taxon>
        <taxon>Catenulisporales</taxon>
        <taxon>Catenulisporaceae</taxon>
        <taxon>Catenulispora</taxon>
    </lineage>
</organism>
<dbReference type="InterPro" id="IPR036852">
    <property type="entry name" value="Peptidase_S8/S53_dom_sf"/>
</dbReference>
<evidence type="ECO:0000313" key="3">
    <source>
        <dbReference type="EMBL" id="ACU73573.1"/>
    </source>
</evidence>
<dbReference type="KEGG" id="cai:Caci_4712"/>
<dbReference type="InterPro" id="IPR050819">
    <property type="entry name" value="Tripeptidyl-peptidase_I"/>
</dbReference>
<keyword evidence="4" id="KW-1185">Reference proteome</keyword>
<dbReference type="PANTHER" id="PTHR14218:SF15">
    <property type="entry name" value="TRIPEPTIDYL-PEPTIDASE 1"/>
    <property type="match status" value="1"/>
</dbReference>
<dbReference type="MEROPS" id="S53.008"/>
<dbReference type="PANTHER" id="PTHR14218">
    <property type="entry name" value="PROTEASE S8 TRIPEPTIDYL PEPTIDASE I CLN2"/>
    <property type="match status" value="1"/>
</dbReference>
<feature type="domain" description="Peptidase S53" evidence="2">
    <location>
        <begin position="90"/>
        <end position="429"/>
    </location>
</feature>
<dbReference type="GO" id="GO:0006508">
    <property type="term" value="P:proteolysis"/>
    <property type="evidence" value="ECO:0007669"/>
    <property type="project" value="UniProtKB-KW"/>
</dbReference>
<keyword evidence="3" id="KW-0378">Hydrolase</keyword>
<name>C7PZQ8_CATAD</name>
<dbReference type="RefSeq" id="WP_015793302.1">
    <property type="nucleotide sequence ID" value="NC_013131.1"/>
</dbReference>
<keyword evidence="1" id="KW-0732">Signal</keyword>
<dbReference type="InParanoid" id="C7PZQ8"/>
<dbReference type="STRING" id="479433.Caci_4712"/>
<keyword evidence="3" id="KW-0645">Protease</keyword>
<dbReference type="GO" id="GO:0008240">
    <property type="term" value="F:tripeptidyl-peptidase activity"/>
    <property type="evidence" value="ECO:0007669"/>
    <property type="project" value="TreeGrafter"/>
</dbReference>
<feature type="signal peptide" evidence="1">
    <location>
        <begin position="1"/>
        <end position="37"/>
    </location>
</feature>
<dbReference type="HOGENOM" id="CLU_012501_3_0_11"/>
<proteinExistence type="predicted"/>
<dbReference type="Proteomes" id="UP000000851">
    <property type="component" value="Chromosome"/>
</dbReference>
<dbReference type="CDD" id="cd04056">
    <property type="entry name" value="Peptidases_S53"/>
    <property type="match status" value="1"/>
</dbReference>
<dbReference type="InterPro" id="IPR030400">
    <property type="entry name" value="Sedolisin_dom"/>
</dbReference>
<dbReference type="SUPFAM" id="SSF52743">
    <property type="entry name" value="Subtilisin-like"/>
    <property type="match status" value="1"/>
</dbReference>
<reference evidence="3 4" key="1">
    <citation type="journal article" date="2009" name="Stand. Genomic Sci.">
        <title>Complete genome sequence of Catenulispora acidiphila type strain (ID 139908).</title>
        <authorList>
            <person name="Copeland A."/>
            <person name="Lapidus A."/>
            <person name="Glavina Del Rio T."/>
            <person name="Nolan M."/>
            <person name="Lucas S."/>
            <person name="Chen F."/>
            <person name="Tice H."/>
            <person name="Cheng J.F."/>
            <person name="Bruce D."/>
            <person name="Goodwin L."/>
            <person name="Pitluck S."/>
            <person name="Mikhailova N."/>
            <person name="Pati A."/>
            <person name="Ivanova N."/>
            <person name="Mavromatis K."/>
            <person name="Chen A."/>
            <person name="Palaniappan K."/>
            <person name="Chain P."/>
            <person name="Land M."/>
            <person name="Hauser L."/>
            <person name="Chang Y.J."/>
            <person name="Jeffries C.D."/>
            <person name="Chertkov O."/>
            <person name="Brettin T."/>
            <person name="Detter J.C."/>
            <person name="Han C."/>
            <person name="Ali Z."/>
            <person name="Tindall B.J."/>
            <person name="Goker M."/>
            <person name="Bristow J."/>
            <person name="Eisen J.A."/>
            <person name="Markowitz V."/>
            <person name="Hugenholtz P."/>
            <person name="Kyrpides N.C."/>
            <person name="Klenk H.P."/>
        </authorList>
    </citation>
    <scope>NUCLEOTIDE SEQUENCE [LARGE SCALE GENOMIC DNA]</scope>
    <source>
        <strain evidence="4">DSM 44928 / JCM 14897 / NBRC 102108 / NRRL B-24433 / ID139908</strain>
    </source>
</reference>
<evidence type="ECO:0000256" key="1">
    <source>
        <dbReference type="SAM" id="SignalP"/>
    </source>
</evidence>
<protein>
    <submittedName>
        <fullName evidence="3">Serine protease</fullName>
    </submittedName>
</protein>
<dbReference type="PROSITE" id="PS51695">
    <property type="entry name" value="SEDOLISIN"/>
    <property type="match status" value="1"/>
</dbReference>
<dbReference type="Gene3D" id="3.40.50.200">
    <property type="entry name" value="Peptidase S8/S53 domain"/>
    <property type="match status" value="1"/>
</dbReference>
<sequence precursor="true">MIDRFTPPAARFLRRSGARVAALGAAFALVLAVTAPAGAEAAGASAAAGARPAASPIVPFGCAKVVTGKAHCLGQGRLIPNASGSPTSSGLKPADLIAAYKLAGTNGAGRTVAIVDAFDDPNAAADLAAYRSAYNLPACTAASGCFQKVNQSGQASPLPAADYGWAEEESLDLDMVSAICPGCHILLVEASGADTASLTTAEDTAAAAPGVVSISNSWGAAEDSSTLAADAHFNHPGKAITASSGDSGYGVSWPAASQYVTAVGGTSLSAASNARGWTETAWSGAGSGCSVQEPKPSWQTDSGCAHRTVADVSAVADPNTGVAVYDTANSCGGGAFCDLLLALGLATGADGWVQVGGTSASSPIIASVYALAGNTGSLVYGSQPYKNAGSLFDVTSGNNGTCTPAYLCTAGTGYDGPTGLGSPNGTGAF</sequence>
<evidence type="ECO:0000313" key="4">
    <source>
        <dbReference type="Proteomes" id="UP000000851"/>
    </source>
</evidence>
<evidence type="ECO:0000259" key="2">
    <source>
        <dbReference type="PROSITE" id="PS51695"/>
    </source>
</evidence>
<gene>
    <name evidence="3" type="ordered locus">Caci_4712</name>
</gene>
<dbReference type="GO" id="GO:0004252">
    <property type="term" value="F:serine-type endopeptidase activity"/>
    <property type="evidence" value="ECO:0007669"/>
    <property type="project" value="InterPro"/>
</dbReference>
<accession>C7PZQ8</accession>
<feature type="chain" id="PRO_5039679844" evidence="1">
    <location>
        <begin position="38"/>
        <end position="429"/>
    </location>
</feature>
<dbReference type="AlphaFoldDB" id="C7PZQ8"/>
<dbReference type="EMBL" id="CP001700">
    <property type="protein sequence ID" value="ACU73573.1"/>
    <property type="molecule type" value="Genomic_DNA"/>
</dbReference>